<keyword evidence="4" id="KW-1185">Reference proteome</keyword>
<accession>A0A0R2AXP6</accession>
<keyword evidence="2" id="KW-0732">Signal</keyword>
<feature type="region of interest" description="Disordered" evidence="1">
    <location>
        <begin position="25"/>
        <end position="78"/>
    </location>
</feature>
<evidence type="ECO:0000313" key="4">
    <source>
        <dbReference type="Proteomes" id="UP000051672"/>
    </source>
</evidence>
<feature type="chain" id="PRO_5039575136" evidence="2">
    <location>
        <begin position="24"/>
        <end position="152"/>
    </location>
</feature>
<dbReference type="STRING" id="1423727.FC34_GL001152"/>
<reference evidence="3 4" key="1">
    <citation type="journal article" date="2015" name="Genome Announc.">
        <title>Expanding the biotechnology potential of lactobacilli through comparative genomics of 213 strains and associated genera.</title>
        <authorList>
            <person name="Sun Z."/>
            <person name="Harris H.M."/>
            <person name="McCann A."/>
            <person name="Guo C."/>
            <person name="Argimon S."/>
            <person name="Zhang W."/>
            <person name="Yang X."/>
            <person name="Jeffery I.B."/>
            <person name="Cooney J.C."/>
            <person name="Kagawa T.F."/>
            <person name="Liu W."/>
            <person name="Song Y."/>
            <person name="Salvetti E."/>
            <person name="Wrobel A."/>
            <person name="Rasinkangas P."/>
            <person name="Parkhill J."/>
            <person name="Rea M.C."/>
            <person name="O'Sullivan O."/>
            <person name="Ritari J."/>
            <person name="Douillard F.P."/>
            <person name="Paul Ross R."/>
            <person name="Yang R."/>
            <person name="Briner A.E."/>
            <person name="Felis G.E."/>
            <person name="de Vos W.M."/>
            <person name="Barrangou R."/>
            <person name="Klaenhammer T.R."/>
            <person name="Caufield P.W."/>
            <person name="Cui Y."/>
            <person name="Zhang H."/>
            <person name="O'Toole P.W."/>
        </authorList>
    </citation>
    <scope>NUCLEOTIDE SEQUENCE [LARGE SCALE GENOMIC DNA]</scope>
    <source>
        <strain evidence="3 4">DSM 23927</strain>
    </source>
</reference>
<organism evidence="3 4">
    <name type="scientific">Lacticaseibacillus brantae DSM 23927</name>
    <dbReference type="NCBI Taxonomy" id="1423727"/>
    <lineage>
        <taxon>Bacteria</taxon>
        <taxon>Bacillati</taxon>
        <taxon>Bacillota</taxon>
        <taxon>Bacilli</taxon>
        <taxon>Lactobacillales</taxon>
        <taxon>Lactobacillaceae</taxon>
        <taxon>Lacticaseibacillus</taxon>
    </lineage>
</organism>
<gene>
    <name evidence="3" type="ORF">FC34_GL001152</name>
</gene>
<dbReference type="AlphaFoldDB" id="A0A0R2AXP6"/>
<dbReference type="PATRIC" id="fig|1423727.3.peg.1169"/>
<sequence>MKNRKFKLAIAAGLLLAILSGCAGKSNSAKASHSSSERSSQVSKASSSSSSESSDSSSTSSSSTSESSVSASSSSQAVTITTPDQAVAAVKAAETSEWTAKVNGPLVFGYVNMVTVKGQQAFRVDIGANNGRSTVASYGVLPNGNVVLIQAY</sequence>
<dbReference type="RefSeq" id="WP_057894433.1">
    <property type="nucleotide sequence ID" value="NZ_AYZQ01000002.1"/>
</dbReference>
<name>A0A0R2AXP6_9LACO</name>
<dbReference type="EMBL" id="AYZQ01000002">
    <property type="protein sequence ID" value="KRM72168.1"/>
    <property type="molecule type" value="Genomic_DNA"/>
</dbReference>
<proteinExistence type="predicted"/>
<feature type="signal peptide" evidence="2">
    <location>
        <begin position="1"/>
        <end position="23"/>
    </location>
</feature>
<dbReference type="Proteomes" id="UP000051672">
    <property type="component" value="Unassembled WGS sequence"/>
</dbReference>
<dbReference type="OrthoDB" id="2329866at2"/>
<evidence type="ECO:0000313" key="3">
    <source>
        <dbReference type="EMBL" id="KRM72168.1"/>
    </source>
</evidence>
<evidence type="ECO:0000256" key="2">
    <source>
        <dbReference type="SAM" id="SignalP"/>
    </source>
</evidence>
<protein>
    <submittedName>
        <fullName evidence="3">Uncharacterized protein</fullName>
    </submittedName>
</protein>
<evidence type="ECO:0000256" key="1">
    <source>
        <dbReference type="SAM" id="MobiDB-lite"/>
    </source>
</evidence>
<comment type="caution">
    <text evidence="3">The sequence shown here is derived from an EMBL/GenBank/DDBJ whole genome shotgun (WGS) entry which is preliminary data.</text>
</comment>
<dbReference type="PROSITE" id="PS51257">
    <property type="entry name" value="PROKAR_LIPOPROTEIN"/>
    <property type="match status" value="1"/>
</dbReference>